<feature type="compositionally biased region" description="Basic and acidic residues" evidence="1">
    <location>
        <begin position="7"/>
        <end position="22"/>
    </location>
</feature>
<dbReference type="InterPro" id="IPR005335">
    <property type="entry name" value="Terminase_ssu"/>
</dbReference>
<comment type="caution">
    <text evidence="2">The sequence shown here is derived from an EMBL/GenBank/DDBJ whole genome shotgun (WGS) entry which is preliminary data.</text>
</comment>
<accession>A0ABS6QZJ9</accession>
<dbReference type="Proteomes" id="UP001049200">
    <property type="component" value="Unassembled WGS sequence"/>
</dbReference>
<feature type="compositionally biased region" description="Basic residues" evidence="1">
    <location>
        <begin position="53"/>
        <end position="65"/>
    </location>
</feature>
<name>A0ABS6QZJ9_9PSED</name>
<gene>
    <name evidence="2" type="ORF">KVG88_30270</name>
</gene>
<protein>
    <submittedName>
        <fullName evidence="2">Terminase small subunit</fullName>
    </submittedName>
</protein>
<evidence type="ECO:0000313" key="3">
    <source>
        <dbReference type="Proteomes" id="UP001049200"/>
    </source>
</evidence>
<dbReference type="EMBL" id="JAHSTU010000014">
    <property type="protein sequence ID" value="MBV4524362.1"/>
    <property type="molecule type" value="Genomic_DNA"/>
</dbReference>
<sequence length="373" mass="40977">MARKKIQGTEEQIKTAEDKESPDNAARPVFTPPQKPEVKVRAGRVLKTPPAKTPKKAPAKPKRPAATKPEAGSTAAPAPAKPPRKTGGSTRVKKAVKLNTKELEALQAGSLHDLDARQAKFVDLWLVTQNGTQAYLDAGYECKSDAVAAAAASRLLKKVKEHPYTLAKRAELFAKTEEITGRVIQRIYGAAMADPRELVEYVYKCCRCCHGKDFRYQMTPRELEARKARHQELVAEAKHMKRKPPVFDELGGLGFDTNLDPHPDCPECNGNGIGQLVLKDTRHLSPGALALYGGVKETKDGLEMKVYDARPYLEMLGRIFNMNIEPAQPPAAQVDTERLNEAYRLGLEHTSAQRQAMADRAAQIQALDNGGNA</sequence>
<dbReference type="Pfam" id="PF03592">
    <property type="entry name" value="Terminase_2"/>
    <property type="match status" value="1"/>
</dbReference>
<organism evidence="2 3">
    <name type="scientific">Pseudomonas azerbaijanoccidentalis</name>
    <dbReference type="NCBI Taxonomy" id="2842347"/>
    <lineage>
        <taxon>Bacteria</taxon>
        <taxon>Pseudomonadati</taxon>
        <taxon>Pseudomonadota</taxon>
        <taxon>Gammaproteobacteria</taxon>
        <taxon>Pseudomonadales</taxon>
        <taxon>Pseudomonadaceae</taxon>
        <taxon>Pseudomonas</taxon>
    </lineage>
</organism>
<evidence type="ECO:0000256" key="1">
    <source>
        <dbReference type="SAM" id="MobiDB-lite"/>
    </source>
</evidence>
<proteinExistence type="predicted"/>
<evidence type="ECO:0000313" key="2">
    <source>
        <dbReference type="EMBL" id="MBV4524362.1"/>
    </source>
</evidence>
<feature type="region of interest" description="Disordered" evidence="1">
    <location>
        <begin position="1"/>
        <end position="91"/>
    </location>
</feature>
<dbReference type="RefSeq" id="WP_217873563.1">
    <property type="nucleotide sequence ID" value="NZ_JAHSTU010000014.1"/>
</dbReference>
<keyword evidence="3" id="KW-1185">Reference proteome</keyword>
<reference evidence="2" key="1">
    <citation type="submission" date="2021-06" db="EMBL/GenBank/DDBJ databases">
        <title>Updating the genus Pseudomonas: Description of 43 new species and partition of the Pseudomonas putida group.</title>
        <authorList>
            <person name="Girard L."/>
            <person name="Lood C."/>
            <person name="Vandamme P."/>
            <person name="Rokni-Zadeh H."/>
            <person name="Van Noort V."/>
            <person name="Hofte M."/>
            <person name="Lavigne R."/>
            <person name="De Mot R."/>
        </authorList>
    </citation>
    <scope>NUCLEOTIDE SEQUENCE</scope>
    <source>
        <strain evidence="2">SWRI74</strain>
    </source>
</reference>